<comment type="caution">
    <text evidence="2">The sequence shown here is derived from an EMBL/GenBank/DDBJ whole genome shotgun (WGS) entry which is preliminary data.</text>
</comment>
<gene>
    <name evidence="2" type="ORF">BJ322DRAFT_1085853</name>
</gene>
<evidence type="ECO:0000313" key="2">
    <source>
        <dbReference type="EMBL" id="KAF9780316.1"/>
    </source>
</evidence>
<dbReference type="Pfam" id="PF12937">
    <property type="entry name" value="F-box-like"/>
    <property type="match status" value="1"/>
</dbReference>
<dbReference type="PANTHER" id="PTHR38926">
    <property type="entry name" value="F-BOX DOMAIN CONTAINING PROTEIN, EXPRESSED"/>
    <property type="match status" value="1"/>
</dbReference>
<protein>
    <recommendedName>
        <fullName evidence="1">F-box domain-containing protein</fullName>
    </recommendedName>
</protein>
<dbReference type="InterPro" id="IPR036047">
    <property type="entry name" value="F-box-like_dom_sf"/>
</dbReference>
<proteinExistence type="predicted"/>
<dbReference type="InterPro" id="IPR001810">
    <property type="entry name" value="F-box_dom"/>
</dbReference>
<dbReference type="OrthoDB" id="3217549at2759"/>
<dbReference type="AlphaFoldDB" id="A0A9P6H670"/>
<name>A0A9P6H670_9AGAM</name>
<feature type="domain" description="F-box" evidence="1">
    <location>
        <begin position="37"/>
        <end position="98"/>
    </location>
</feature>
<dbReference type="Gene3D" id="1.20.1280.50">
    <property type="match status" value="1"/>
</dbReference>
<dbReference type="PANTHER" id="PTHR38926:SF5">
    <property type="entry name" value="F-BOX AND LEUCINE-RICH REPEAT PROTEIN 6"/>
    <property type="match status" value="1"/>
</dbReference>
<sequence>MTQRRVDVEELNDLEQRLAQVVSHTRSILNAARSPASKLPAELLSQIFACLRTPEVPTRDHPLEDMWGAFNESLATVNLVCRYWRQAAKGAKDLWTHIAAVDAPDLRQLRLMFELFVERSASFPLSLTVPRTDDWEHYTLTFAKMEPHVHRLQTLTIGRPGIDPSNAGFFFQPAPLLKELRMVCLPDVKTLPEVFGGSVPLLRTLDLVGCMPGSTNRFTNLSTLSLGPSKIGNFNDVLLMLEGSPCLEHLYLHQDLAPGQPRAIILRESAKLDHLKTLSLWRFTAEEIIALLHSVTLPQHGLAMRFVDIRSEDSTFARIYPLDIPPHLSIFAATRLEVLITQLYCAFHAVGDHSATAVQWHSNGPYLSTSAVMRHVAQGPFNQVRELWMPVHPGGVNIPLEFPALEFLVLGRERSLALGFSRMLAPRGEKVPSPRIETIEIHGCVDLVIVAEFATVFHDRANAGRRLKKLRMKDRETCLVPLEHEVDELEFLGELGGGMELPEICEMDLGERWLSWRRDPSDHLAWYWPSVLPEE</sequence>
<organism evidence="2 3">
    <name type="scientific">Thelephora terrestris</name>
    <dbReference type="NCBI Taxonomy" id="56493"/>
    <lineage>
        <taxon>Eukaryota</taxon>
        <taxon>Fungi</taxon>
        <taxon>Dikarya</taxon>
        <taxon>Basidiomycota</taxon>
        <taxon>Agaricomycotina</taxon>
        <taxon>Agaricomycetes</taxon>
        <taxon>Thelephorales</taxon>
        <taxon>Thelephoraceae</taxon>
        <taxon>Thelephora</taxon>
    </lineage>
</organism>
<accession>A0A9P6H670</accession>
<dbReference type="Gene3D" id="3.80.10.10">
    <property type="entry name" value="Ribonuclease Inhibitor"/>
    <property type="match status" value="1"/>
</dbReference>
<dbReference type="SUPFAM" id="SSF81383">
    <property type="entry name" value="F-box domain"/>
    <property type="match status" value="1"/>
</dbReference>
<evidence type="ECO:0000313" key="3">
    <source>
        <dbReference type="Proteomes" id="UP000736335"/>
    </source>
</evidence>
<keyword evidence="3" id="KW-1185">Reference proteome</keyword>
<dbReference type="SUPFAM" id="SSF52047">
    <property type="entry name" value="RNI-like"/>
    <property type="match status" value="1"/>
</dbReference>
<reference evidence="2" key="2">
    <citation type="submission" date="2020-11" db="EMBL/GenBank/DDBJ databases">
        <authorList>
            <consortium name="DOE Joint Genome Institute"/>
            <person name="Kuo A."/>
            <person name="Miyauchi S."/>
            <person name="Kiss E."/>
            <person name="Drula E."/>
            <person name="Kohler A."/>
            <person name="Sanchez-Garcia M."/>
            <person name="Andreopoulos B."/>
            <person name="Barry K.W."/>
            <person name="Bonito G."/>
            <person name="Buee M."/>
            <person name="Carver A."/>
            <person name="Chen C."/>
            <person name="Cichocki N."/>
            <person name="Clum A."/>
            <person name="Culley D."/>
            <person name="Crous P.W."/>
            <person name="Fauchery L."/>
            <person name="Girlanda M."/>
            <person name="Hayes R."/>
            <person name="Keri Z."/>
            <person name="Labutti K."/>
            <person name="Lipzen A."/>
            <person name="Lombard V."/>
            <person name="Magnuson J."/>
            <person name="Maillard F."/>
            <person name="Morin E."/>
            <person name="Murat C."/>
            <person name="Nolan M."/>
            <person name="Ohm R."/>
            <person name="Pangilinan J."/>
            <person name="Pereira M."/>
            <person name="Perotto S."/>
            <person name="Peter M."/>
            <person name="Riley R."/>
            <person name="Sitrit Y."/>
            <person name="Stielow B."/>
            <person name="Szollosi G."/>
            <person name="Zifcakova L."/>
            <person name="Stursova M."/>
            <person name="Spatafora J.W."/>
            <person name="Tedersoo L."/>
            <person name="Vaario L.-M."/>
            <person name="Yamada A."/>
            <person name="Yan M."/>
            <person name="Wang P."/>
            <person name="Xu J."/>
            <person name="Bruns T."/>
            <person name="Baldrian P."/>
            <person name="Vilgalys R."/>
            <person name="Henrissat B."/>
            <person name="Grigoriev I.V."/>
            <person name="Hibbett D."/>
            <person name="Nagy L.G."/>
            <person name="Martin F.M."/>
        </authorList>
    </citation>
    <scope>NUCLEOTIDE SEQUENCE</scope>
    <source>
        <strain evidence="2">UH-Tt-Lm1</strain>
    </source>
</reference>
<dbReference type="InterPro" id="IPR032675">
    <property type="entry name" value="LRR_dom_sf"/>
</dbReference>
<evidence type="ECO:0000259" key="1">
    <source>
        <dbReference type="Pfam" id="PF12937"/>
    </source>
</evidence>
<dbReference type="Proteomes" id="UP000736335">
    <property type="component" value="Unassembled WGS sequence"/>
</dbReference>
<dbReference type="EMBL" id="WIUZ02000017">
    <property type="protein sequence ID" value="KAF9780316.1"/>
    <property type="molecule type" value="Genomic_DNA"/>
</dbReference>
<reference evidence="2" key="1">
    <citation type="journal article" date="2020" name="Nat. Commun.">
        <title>Large-scale genome sequencing of mycorrhizal fungi provides insights into the early evolution of symbiotic traits.</title>
        <authorList>
            <person name="Miyauchi S."/>
            <person name="Kiss E."/>
            <person name="Kuo A."/>
            <person name="Drula E."/>
            <person name="Kohler A."/>
            <person name="Sanchez-Garcia M."/>
            <person name="Morin E."/>
            <person name="Andreopoulos B."/>
            <person name="Barry K.W."/>
            <person name="Bonito G."/>
            <person name="Buee M."/>
            <person name="Carver A."/>
            <person name="Chen C."/>
            <person name="Cichocki N."/>
            <person name="Clum A."/>
            <person name="Culley D."/>
            <person name="Crous P.W."/>
            <person name="Fauchery L."/>
            <person name="Girlanda M."/>
            <person name="Hayes R.D."/>
            <person name="Keri Z."/>
            <person name="LaButti K."/>
            <person name="Lipzen A."/>
            <person name="Lombard V."/>
            <person name="Magnuson J."/>
            <person name="Maillard F."/>
            <person name="Murat C."/>
            <person name="Nolan M."/>
            <person name="Ohm R.A."/>
            <person name="Pangilinan J."/>
            <person name="Pereira M.F."/>
            <person name="Perotto S."/>
            <person name="Peter M."/>
            <person name="Pfister S."/>
            <person name="Riley R."/>
            <person name="Sitrit Y."/>
            <person name="Stielow J.B."/>
            <person name="Szollosi G."/>
            <person name="Zifcakova L."/>
            <person name="Stursova M."/>
            <person name="Spatafora J.W."/>
            <person name="Tedersoo L."/>
            <person name="Vaario L.M."/>
            <person name="Yamada A."/>
            <person name="Yan M."/>
            <person name="Wang P."/>
            <person name="Xu J."/>
            <person name="Bruns T."/>
            <person name="Baldrian P."/>
            <person name="Vilgalys R."/>
            <person name="Dunand C."/>
            <person name="Henrissat B."/>
            <person name="Grigoriev I.V."/>
            <person name="Hibbett D."/>
            <person name="Nagy L.G."/>
            <person name="Martin F.M."/>
        </authorList>
    </citation>
    <scope>NUCLEOTIDE SEQUENCE</scope>
    <source>
        <strain evidence="2">UH-Tt-Lm1</strain>
    </source>
</reference>